<dbReference type="Proteomes" id="UP001150569">
    <property type="component" value="Unassembled WGS sequence"/>
</dbReference>
<gene>
    <name evidence="8" type="ORF">IWQ60_011216</name>
</gene>
<organism evidence="8 9">
    <name type="scientific">Tieghemiomyces parasiticus</name>
    <dbReference type="NCBI Taxonomy" id="78921"/>
    <lineage>
        <taxon>Eukaryota</taxon>
        <taxon>Fungi</taxon>
        <taxon>Fungi incertae sedis</taxon>
        <taxon>Zoopagomycota</taxon>
        <taxon>Kickxellomycotina</taxon>
        <taxon>Dimargaritomycetes</taxon>
        <taxon>Dimargaritales</taxon>
        <taxon>Dimargaritaceae</taxon>
        <taxon>Tieghemiomyces</taxon>
    </lineage>
</organism>
<reference evidence="8" key="1">
    <citation type="submission" date="2022-07" db="EMBL/GenBank/DDBJ databases">
        <title>Phylogenomic reconstructions and comparative analyses of Kickxellomycotina fungi.</title>
        <authorList>
            <person name="Reynolds N.K."/>
            <person name="Stajich J.E."/>
            <person name="Barry K."/>
            <person name="Grigoriev I.V."/>
            <person name="Crous P."/>
            <person name="Smith M.E."/>
        </authorList>
    </citation>
    <scope>NUCLEOTIDE SEQUENCE</scope>
    <source>
        <strain evidence="8">RSA 861</strain>
    </source>
</reference>
<dbReference type="InterPro" id="IPR002036">
    <property type="entry name" value="YbeY"/>
</dbReference>
<dbReference type="OrthoDB" id="5557984at2759"/>
<evidence type="ECO:0000313" key="9">
    <source>
        <dbReference type="Proteomes" id="UP001150569"/>
    </source>
</evidence>
<keyword evidence="3" id="KW-0540">Nuclease</keyword>
<comment type="caution">
    <text evidence="8">The sequence shown here is derived from an EMBL/GenBank/DDBJ whole genome shotgun (WGS) entry which is preliminary data.</text>
</comment>
<dbReference type="NCBIfam" id="TIGR00043">
    <property type="entry name" value="rRNA maturation RNase YbeY"/>
    <property type="match status" value="1"/>
</dbReference>
<accession>A0A9W8DIP1</accession>
<sequence>MIRIVNGQRLVRISAREQRASVGRVLTLAGFKDWDLGLMFTGDRKIRQLNRTYRGKDKATDILSFPFHT</sequence>
<evidence type="ECO:0000256" key="7">
    <source>
        <dbReference type="ARBA" id="ARBA00022833"/>
    </source>
</evidence>
<dbReference type="InterPro" id="IPR023091">
    <property type="entry name" value="MetalPrtase_cat_dom_sf_prd"/>
</dbReference>
<dbReference type="GO" id="GO:0046872">
    <property type="term" value="F:metal ion binding"/>
    <property type="evidence" value="ECO:0007669"/>
    <property type="project" value="UniProtKB-KW"/>
</dbReference>
<evidence type="ECO:0000256" key="3">
    <source>
        <dbReference type="ARBA" id="ARBA00022722"/>
    </source>
</evidence>
<dbReference type="GO" id="GO:0004222">
    <property type="term" value="F:metalloendopeptidase activity"/>
    <property type="evidence" value="ECO:0007669"/>
    <property type="project" value="InterPro"/>
</dbReference>
<keyword evidence="4" id="KW-0479">Metal-binding</keyword>
<feature type="non-terminal residue" evidence="8">
    <location>
        <position position="69"/>
    </location>
</feature>
<evidence type="ECO:0000313" key="8">
    <source>
        <dbReference type="EMBL" id="KAJ1909368.1"/>
    </source>
</evidence>
<dbReference type="GO" id="GO:0006364">
    <property type="term" value="P:rRNA processing"/>
    <property type="evidence" value="ECO:0007669"/>
    <property type="project" value="InterPro"/>
</dbReference>
<name>A0A9W8DIP1_9FUNG</name>
<protein>
    <submittedName>
        <fullName evidence="8">Uncharacterized protein</fullName>
    </submittedName>
</protein>
<keyword evidence="6" id="KW-0378">Hydrolase</keyword>
<evidence type="ECO:0000256" key="2">
    <source>
        <dbReference type="ARBA" id="ARBA00010875"/>
    </source>
</evidence>
<evidence type="ECO:0000256" key="5">
    <source>
        <dbReference type="ARBA" id="ARBA00022759"/>
    </source>
</evidence>
<dbReference type="EMBL" id="JANBPT010001215">
    <property type="protein sequence ID" value="KAJ1909368.1"/>
    <property type="molecule type" value="Genomic_DNA"/>
</dbReference>
<comment type="cofactor">
    <cofactor evidence="1">
        <name>Zn(2+)</name>
        <dbReference type="ChEBI" id="CHEBI:29105"/>
    </cofactor>
</comment>
<keyword evidence="9" id="KW-1185">Reference proteome</keyword>
<proteinExistence type="inferred from homology"/>
<evidence type="ECO:0000256" key="4">
    <source>
        <dbReference type="ARBA" id="ARBA00022723"/>
    </source>
</evidence>
<dbReference type="Gene3D" id="3.40.390.30">
    <property type="entry name" value="Metalloproteases ('zincins'), catalytic domain"/>
    <property type="match status" value="1"/>
</dbReference>
<keyword evidence="5" id="KW-0255">Endonuclease</keyword>
<evidence type="ECO:0000256" key="6">
    <source>
        <dbReference type="ARBA" id="ARBA00022801"/>
    </source>
</evidence>
<evidence type="ECO:0000256" key="1">
    <source>
        <dbReference type="ARBA" id="ARBA00001947"/>
    </source>
</evidence>
<dbReference type="AlphaFoldDB" id="A0A9W8DIP1"/>
<keyword evidence="7" id="KW-0862">Zinc</keyword>
<dbReference type="Pfam" id="PF02130">
    <property type="entry name" value="YbeY"/>
    <property type="match status" value="1"/>
</dbReference>
<comment type="similarity">
    <text evidence="2">Belongs to the endoribonuclease YbeY family.</text>
</comment>
<dbReference type="GO" id="GO:0004519">
    <property type="term" value="F:endonuclease activity"/>
    <property type="evidence" value="ECO:0007669"/>
    <property type="project" value="UniProtKB-KW"/>
</dbReference>
<dbReference type="SUPFAM" id="SSF55486">
    <property type="entry name" value="Metalloproteases ('zincins'), catalytic domain"/>
    <property type="match status" value="1"/>
</dbReference>